<organism evidence="1 2">
    <name type="scientific">Morganella psychrotolerans</name>
    <dbReference type="NCBI Taxonomy" id="368603"/>
    <lineage>
        <taxon>Bacteria</taxon>
        <taxon>Pseudomonadati</taxon>
        <taxon>Pseudomonadota</taxon>
        <taxon>Gammaproteobacteria</taxon>
        <taxon>Enterobacterales</taxon>
        <taxon>Morganellaceae</taxon>
        <taxon>Morganella</taxon>
    </lineage>
</organism>
<dbReference type="EMBL" id="LZEX01000011">
    <property type="protein sequence ID" value="OBU09343.1"/>
    <property type="molecule type" value="Genomic_DNA"/>
</dbReference>
<gene>
    <name evidence="1" type="ORF">AYY17_19050</name>
</gene>
<name>A0A1B8HJV0_9GAMM</name>
<accession>A0A1B8HJV0</accession>
<proteinExistence type="predicted"/>
<sequence length="59" mass="6726">MVNGYAPDVLFLTGCQPEDRNEPDGIQLTELIVSRYYFQPRHRTDQPSAYPPLNFLPGS</sequence>
<dbReference type="AlphaFoldDB" id="A0A1B8HJV0"/>
<evidence type="ECO:0000313" key="1">
    <source>
        <dbReference type="EMBL" id="OBU09343.1"/>
    </source>
</evidence>
<dbReference type="Proteomes" id="UP000092247">
    <property type="component" value="Unassembled WGS sequence"/>
</dbReference>
<evidence type="ECO:0000313" key="2">
    <source>
        <dbReference type="Proteomes" id="UP000092247"/>
    </source>
</evidence>
<reference evidence="1 2" key="1">
    <citation type="submission" date="2016-06" db="EMBL/GenBank/DDBJ databases">
        <authorList>
            <person name="Kjaerup R.B."/>
            <person name="Dalgaard T.S."/>
            <person name="Juul-Madsen H.R."/>
        </authorList>
    </citation>
    <scope>NUCLEOTIDE SEQUENCE [LARGE SCALE GENOMIC DNA]</scope>
    <source>
        <strain evidence="1 2">GCSL-Mp3</strain>
    </source>
</reference>
<protein>
    <submittedName>
        <fullName evidence="1">Uncharacterized protein</fullName>
    </submittedName>
</protein>
<comment type="caution">
    <text evidence="1">The sequence shown here is derived from an EMBL/GenBank/DDBJ whole genome shotgun (WGS) entry which is preliminary data.</text>
</comment>